<reference evidence="1" key="1">
    <citation type="submission" date="2018-01" db="EMBL/GenBank/DDBJ databases">
        <authorList>
            <person name="Krukenberg V."/>
        </authorList>
    </citation>
    <scope>NUCLEOTIDE SEQUENCE</scope>
    <source>
        <strain evidence="1">E20ANME2</strain>
    </source>
</reference>
<dbReference type="EMBL" id="PQXF01000009">
    <property type="protein sequence ID" value="PXF60952.1"/>
    <property type="molecule type" value="Genomic_DNA"/>
</dbReference>
<accession>A0AC61L3Y1</accession>
<evidence type="ECO:0000313" key="1">
    <source>
        <dbReference type="EMBL" id="PXF60952.1"/>
    </source>
</evidence>
<evidence type="ECO:0000313" key="2">
    <source>
        <dbReference type="Proteomes" id="UP000248329"/>
    </source>
</evidence>
<organism evidence="1 2">
    <name type="scientific">Candidatus Methanogaster sp</name>
    <dbReference type="NCBI Taxonomy" id="3386292"/>
    <lineage>
        <taxon>Archaea</taxon>
        <taxon>Methanobacteriati</taxon>
        <taxon>Methanobacteriota</taxon>
        <taxon>Stenosarchaea group</taxon>
        <taxon>Methanomicrobia</taxon>
        <taxon>Methanosarcinales</taxon>
        <taxon>ANME-2 cluster</taxon>
        <taxon>Candidatus Methanogasteraceae</taxon>
        <taxon>Candidatus Methanogaster</taxon>
    </lineage>
</organism>
<dbReference type="Proteomes" id="UP000248329">
    <property type="component" value="Unassembled WGS sequence"/>
</dbReference>
<protein>
    <submittedName>
        <fullName evidence="1">Uncharacterized protein</fullName>
    </submittedName>
</protein>
<sequence>MAEKRADKRLNYFTGQLLGESDFKDEQQYHADALMAHNRNVHTWGIAQGLHVEKSGKKNVTVSMGMAIDSLGRQIVVDQLKEVDLSTSTAAKLYLTISYSEHETDFKEGEGEKGYTRIIEEPRIEYDPEKPDEPSIKIVLAELAYDRKKDLLESIDTADCIHAGNVGGDIEANSIAFSIPTDNPDRTGLPTMRGFGGSKPGIEVLSQNTILKGDLDVSGTLAGTLDRDMVGGDQIARGSVSISRMRNVVGSGTAEIGPRSEAKVEFTEPSTKHRFFMTSVIPITPDSTIEWRWRVEREHNEFSYALVVRNLSKKKIDVEFRYYEIME</sequence>
<comment type="caution">
    <text evidence="1">The sequence shown here is derived from an EMBL/GenBank/DDBJ whole genome shotgun (WGS) entry which is preliminary data.</text>
</comment>
<gene>
    <name evidence="1" type="ORF">C4B59_06260</name>
</gene>
<proteinExistence type="predicted"/>
<name>A0AC61L3Y1_9EURY</name>